<reference evidence="2" key="2">
    <citation type="submission" date="2020-05" db="UniProtKB">
        <authorList>
            <consortium name="EnsemblMetazoa"/>
        </authorList>
    </citation>
    <scope>IDENTIFICATION</scope>
    <source>
        <strain evidence="2">IAEA</strain>
    </source>
</reference>
<dbReference type="EMBL" id="JXJN01000809">
    <property type="status" value="NOT_ANNOTATED_CDS"/>
    <property type="molecule type" value="Genomic_DNA"/>
</dbReference>
<reference evidence="3" key="1">
    <citation type="submission" date="2015-01" db="EMBL/GenBank/DDBJ databases">
        <authorList>
            <person name="Aksoy S."/>
            <person name="Warren W."/>
            <person name="Wilson R.K."/>
        </authorList>
    </citation>
    <scope>NUCLEOTIDE SEQUENCE [LARGE SCALE GENOMIC DNA]</scope>
    <source>
        <strain evidence="3">IAEA</strain>
    </source>
</reference>
<dbReference type="EnsemblMetazoa" id="GPPI002881-RA">
    <property type="protein sequence ID" value="GPPI002881-PA"/>
    <property type="gene ID" value="GPPI002881"/>
</dbReference>
<keyword evidence="3" id="KW-1185">Reference proteome</keyword>
<sequence>MIAKKSSINVLNALYINERQGKAATDFNLNCFRSQFSNKHTTRAGCRINTIVDLKNEENLRLILVFGSPLPSSNNRPSTRSSQEATEPSSPSLTLFNHNYLTLPYNIPEILCLLRKVSCWQFEMVAVDNVVVQALEIDLVDQEQIFATLPKYSLKLCEIKSKKFSSVNLIIYSW</sequence>
<feature type="region of interest" description="Disordered" evidence="1">
    <location>
        <begin position="71"/>
        <end position="91"/>
    </location>
</feature>
<dbReference type="Proteomes" id="UP000092460">
    <property type="component" value="Unassembled WGS sequence"/>
</dbReference>
<accession>A0A1B0ANF4</accession>
<evidence type="ECO:0000313" key="2">
    <source>
        <dbReference type="EnsemblMetazoa" id="GPPI002881-PA"/>
    </source>
</evidence>
<name>A0A1B0ANF4_9MUSC</name>
<protein>
    <submittedName>
        <fullName evidence="2">Uncharacterized protein</fullName>
    </submittedName>
</protein>
<dbReference type="VEuPathDB" id="VectorBase:GPPI002881"/>
<dbReference type="AlphaFoldDB" id="A0A1B0ANF4"/>
<evidence type="ECO:0000313" key="3">
    <source>
        <dbReference type="Proteomes" id="UP000092460"/>
    </source>
</evidence>
<evidence type="ECO:0000256" key="1">
    <source>
        <dbReference type="SAM" id="MobiDB-lite"/>
    </source>
</evidence>
<proteinExistence type="predicted"/>
<organism evidence="2 3">
    <name type="scientific">Glossina palpalis gambiensis</name>
    <dbReference type="NCBI Taxonomy" id="67801"/>
    <lineage>
        <taxon>Eukaryota</taxon>
        <taxon>Metazoa</taxon>
        <taxon>Ecdysozoa</taxon>
        <taxon>Arthropoda</taxon>
        <taxon>Hexapoda</taxon>
        <taxon>Insecta</taxon>
        <taxon>Pterygota</taxon>
        <taxon>Neoptera</taxon>
        <taxon>Endopterygota</taxon>
        <taxon>Diptera</taxon>
        <taxon>Brachycera</taxon>
        <taxon>Muscomorpha</taxon>
        <taxon>Hippoboscoidea</taxon>
        <taxon>Glossinidae</taxon>
        <taxon>Glossina</taxon>
    </lineage>
</organism>
<feature type="compositionally biased region" description="Low complexity" evidence="1">
    <location>
        <begin position="71"/>
        <end position="82"/>
    </location>
</feature>